<dbReference type="PRINTS" id="PR00480">
    <property type="entry name" value="ASTACIN"/>
</dbReference>
<dbReference type="Gene3D" id="3.40.390.10">
    <property type="entry name" value="Collagenase (Catalytic Domain)"/>
    <property type="match status" value="1"/>
</dbReference>
<feature type="binding site" evidence="1">
    <location>
        <position position="176"/>
    </location>
    <ligand>
        <name>Zn(2+)</name>
        <dbReference type="ChEBI" id="CHEBI:29105"/>
        <note>catalytic</note>
    </ligand>
</feature>
<feature type="active site" evidence="1">
    <location>
        <position position="177"/>
    </location>
</feature>
<feature type="binding site" evidence="1">
    <location>
        <position position="186"/>
    </location>
    <ligand>
        <name>Zn(2+)</name>
        <dbReference type="ChEBI" id="CHEBI:29105"/>
        <note>catalytic</note>
    </ligand>
</feature>
<reference evidence="3 4" key="1">
    <citation type="submission" date="2016-10" db="EMBL/GenBank/DDBJ databases">
        <authorList>
            <person name="de Groot N.N."/>
        </authorList>
    </citation>
    <scope>NUCLEOTIDE SEQUENCE [LARGE SCALE GENOMIC DNA]</scope>
    <source>
        <strain evidence="4">KMM 9023,NRIC 0796,JCM 17311,KCTC 23692</strain>
    </source>
</reference>
<dbReference type="CDD" id="cd04280">
    <property type="entry name" value="ZnMc_astacin_like"/>
    <property type="match status" value="1"/>
</dbReference>
<name>A0A1I6E080_9RHOB</name>
<dbReference type="GO" id="GO:0008270">
    <property type="term" value="F:zinc ion binding"/>
    <property type="evidence" value="ECO:0007669"/>
    <property type="project" value="UniProtKB-UniRule"/>
</dbReference>
<feature type="binding site" evidence="1">
    <location>
        <position position="180"/>
    </location>
    <ligand>
        <name>Zn(2+)</name>
        <dbReference type="ChEBI" id="CHEBI:29105"/>
        <note>catalytic</note>
    </ligand>
</feature>
<sequence length="345" mass="37574">MCESDEEDCCCGGLLTSNDVRTAIISGETFKNRTVTYAAVDGLAVFEGCIVLGKVDEVEAQTAAAKDALDAGDDPEGVSHGVVVTGANKRWPNALMPYVIASNLPATNRQRVLDAIKHWEDNTSMRFVERTSANASQYPNYVNFMPATGCWSYVGMQGGKQDIGLAGGCGFGATVHEIGHAWGLWHEQSREDRDSHVQVKWQNIQAGKEHNFNQHINDGDDVGNYDYGSIMHYGAFAFSKNGQRTIETIPAGKTIGQRNGLSPGDIAAVHSIYQIWTTANLSRVFSSAGSKNAWVMPAGQGWKKIDPNAKDGVENIFDLCCFAFAFDKKVSLFMDGQTVFRAQLL</sequence>
<dbReference type="GO" id="GO:0004222">
    <property type="term" value="F:metalloendopeptidase activity"/>
    <property type="evidence" value="ECO:0007669"/>
    <property type="project" value="UniProtKB-UniRule"/>
</dbReference>
<evidence type="ECO:0000313" key="3">
    <source>
        <dbReference type="EMBL" id="SFR10991.1"/>
    </source>
</evidence>
<dbReference type="PANTHER" id="PTHR10127:SF850">
    <property type="entry name" value="METALLOENDOPEPTIDASE"/>
    <property type="match status" value="1"/>
</dbReference>
<dbReference type="SMART" id="SM00235">
    <property type="entry name" value="ZnMc"/>
    <property type="match status" value="1"/>
</dbReference>
<dbReference type="Proteomes" id="UP000199302">
    <property type="component" value="Unassembled WGS sequence"/>
</dbReference>
<dbReference type="InterPro" id="IPR024079">
    <property type="entry name" value="MetalloPept_cat_dom_sf"/>
</dbReference>
<gene>
    <name evidence="3" type="ORF">SAMN04515673_106145</name>
</gene>
<keyword evidence="1" id="KW-0378">Hydrolase</keyword>
<dbReference type="AlphaFoldDB" id="A0A1I6E080"/>
<dbReference type="EMBL" id="FOYI01000006">
    <property type="protein sequence ID" value="SFR10991.1"/>
    <property type="molecule type" value="Genomic_DNA"/>
</dbReference>
<accession>A0A1I6E080</accession>
<dbReference type="InterPro" id="IPR034035">
    <property type="entry name" value="Astacin-like_dom"/>
</dbReference>
<dbReference type="NCBIfam" id="NF045530">
    <property type="entry name" value="LegP"/>
    <property type="match status" value="1"/>
</dbReference>
<dbReference type="STRING" id="871652.SAMN04515673_106145"/>
<comment type="caution">
    <text evidence="1">Lacks conserved residue(s) required for the propagation of feature annotation.</text>
</comment>
<keyword evidence="4" id="KW-1185">Reference proteome</keyword>
<organism evidence="3 4">
    <name type="scientific">Poseidonocella sedimentorum</name>
    <dbReference type="NCBI Taxonomy" id="871652"/>
    <lineage>
        <taxon>Bacteria</taxon>
        <taxon>Pseudomonadati</taxon>
        <taxon>Pseudomonadota</taxon>
        <taxon>Alphaproteobacteria</taxon>
        <taxon>Rhodobacterales</taxon>
        <taxon>Roseobacteraceae</taxon>
        <taxon>Poseidonocella</taxon>
    </lineage>
</organism>
<dbReference type="PANTHER" id="PTHR10127">
    <property type="entry name" value="DISCOIDIN, CUB, EGF, LAMININ , AND ZINC METALLOPROTEASE DOMAIN CONTAINING"/>
    <property type="match status" value="1"/>
</dbReference>
<dbReference type="RefSeq" id="WP_092080416.1">
    <property type="nucleotide sequence ID" value="NZ_FOYI01000006.1"/>
</dbReference>
<feature type="domain" description="Peptidase M12A" evidence="2">
    <location>
        <begin position="82"/>
        <end position="276"/>
    </location>
</feature>
<keyword evidence="1" id="KW-0482">Metalloprotease</keyword>
<dbReference type="PROSITE" id="PS51864">
    <property type="entry name" value="ASTACIN"/>
    <property type="match status" value="1"/>
</dbReference>
<dbReference type="OrthoDB" id="8455098at2"/>
<dbReference type="SUPFAM" id="SSF55486">
    <property type="entry name" value="Metalloproteases ('zincins'), catalytic domain"/>
    <property type="match status" value="1"/>
</dbReference>
<keyword evidence="1" id="KW-0479">Metal-binding</keyword>
<evidence type="ECO:0000256" key="1">
    <source>
        <dbReference type="PROSITE-ProRule" id="PRU01211"/>
    </source>
</evidence>
<evidence type="ECO:0000259" key="2">
    <source>
        <dbReference type="PROSITE" id="PS51864"/>
    </source>
</evidence>
<dbReference type="GO" id="GO:0006508">
    <property type="term" value="P:proteolysis"/>
    <property type="evidence" value="ECO:0007669"/>
    <property type="project" value="UniProtKB-KW"/>
</dbReference>
<keyword evidence="1" id="KW-0645">Protease</keyword>
<dbReference type="InterPro" id="IPR001506">
    <property type="entry name" value="Peptidase_M12A"/>
</dbReference>
<protein>
    <submittedName>
        <fullName evidence="3">Astacin</fullName>
    </submittedName>
</protein>
<proteinExistence type="predicted"/>
<dbReference type="InterPro" id="IPR006026">
    <property type="entry name" value="Peptidase_Metallo"/>
</dbReference>
<comment type="cofactor">
    <cofactor evidence="1">
        <name>Zn(2+)</name>
        <dbReference type="ChEBI" id="CHEBI:29105"/>
    </cofactor>
    <text evidence="1">Binds 1 zinc ion per subunit.</text>
</comment>
<evidence type="ECO:0000313" key="4">
    <source>
        <dbReference type="Proteomes" id="UP000199302"/>
    </source>
</evidence>
<keyword evidence="1" id="KW-0862">Zinc</keyword>
<dbReference type="Pfam" id="PF01400">
    <property type="entry name" value="Astacin"/>
    <property type="match status" value="1"/>
</dbReference>